<gene>
    <name evidence="2" type="ORF">SAMN05216354_0132</name>
</gene>
<feature type="chain" id="PRO_5009283118" description="Lipocalin-like domain-containing protein" evidence="1">
    <location>
        <begin position="20"/>
        <end position="366"/>
    </location>
</feature>
<dbReference type="EMBL" id="FNUV01000001">
    <property type="protein sequence ID" value="SEF38795.1"/>
    <property type="molecule type" value="Genomic_DNA"/>
</dbReference>
<organism evidence="2 3">
    <name type="scientific">Xylanibacter ruminicola</name>
    <name type="common">Prevotella ruminicola</name>
    <dbReference type="NCBI Taxonomy" id="839"/>
    <lineage>
        <taxon>Bacteria</taxon>
        <taxon>Pseudomonadati</taxon>
        <taxon>Bacteroidota</taxon>
        <taxon>Bacteroidia</taxon>
        <taxon>Bacteroidales</taxon>
        <taxon>Prevotellaceae</taxon>
        <taxon>Xylanibacter</taxon>
    </lineage>
</organism>
<keyword evidence="1" id="KW-0732">Signal</keyword>
<evidence type="ECO:0000256" key="1">
    <source>
        <dbReference type="SAM" id="SignalP"/>
    </source>
</evidence>
<feature type="signal peptide" evidence="1">
    <location>
        <begin position="1"/>
        <end position="19"/>
    </location>
</feature>
<evidence type="ECO:0008006" key="4">
    <source>
        <dbReference type="Google" id="ProtNLM"/>
    </source>
</evidence>
<dbReference type="GeneID" id="32572658"/>
<accession>A0A1H5RK90</accession>
<evidence type="ECO:0000313" key="2">
    <source>
        <dbReference type="EMBL" id="SEF38795.1"/>
    </source>
</evidence>
<reference evidence="2 3" key="1">
    <citation type="submission" date="2016-10" db="EMBL/GenBank/DDBJ databases">
        <authorList>
            <person name="de Groot N.N."/>
        </authorList>
    </citation>
    <scope>NUCLEOTIDE SEQUENCE [LARGE SCALE GENOMIC DNA]</scope>
    <source>
        <strain evidence="2 3">AR32</strain>
    </source>
</reference>
<dbReference type="Proteomes" id="UP000236735">
    <property type="component" value="Unassembled WGS sequence"/>
</dbReference>
<name>A0A1H5RK90_XYLRU</name>
<evidence type="ECO:0000313" key="3">
    <source>
        <dbReference type="Proteomes" id="UP000236735"/>
    </source>
</evidence>
<dbReference type="AlphaFoldDB" id="A0A1H5RK90"/>
<sequence>MKKISTLILFAAFALGAYAQSDGYYHIKNTVTERYMVMADNQYDFSAGTGTADVAAIITIKSLSEVNTHPGAVAYLKKVKGTEDQYDISAQGTSIGKGSNGKLYPHFTAVSGGYQIWGSYSGATEYLNDTPQDSGSETGKLTIKGTKARTWKLYPIGKDDHYIGIKPMVHTNDGYWATIYCSFPFKLGSGMTAYYVNKVNKGGFQLKKVTDNVIAATFPVLVKLAGSSAADNKITPMTSGGSEPSDNHLYGRYFDSSASKHVNRLAYNSRSMRVLGKDENGKLAFVVASASDLTDGAYIPHNKPYLEVSSGSAEIMTEDGYTGIESIEAEEKADNKIYTLAGQELPANVTPKAGIYIKNGKKIVIK</sequence>
<dbReference type="RefSeq" id="WP_036911808.1">
    <property type="nucleotide sequence ID" value="NZ_FNUV01000001.1"/>
</dbReference>
<proteinExistence type="predicted"/>
<protein>
    <recommendedName>
        <fullName evidence="4">Lipocalin-like domain-containing protein</fullName>
    </recommendedName>
</protein>